<evidence type="ECO:0000259" key="5">
    <source>
        <dbReference type="PROSITE" id="PS50240"/>
    </source>
</evidence>
<dbReference type="InterPro" id="IPR023294">
    <property type="entry name" value="Tachylectin2"/>
</dbReference>
<comment type="caution">
    <text evidence="6">The sequence shown here is derived from an EMBL/GenBank/DDBJ whole genome shotgun (WGS) entry which is preliminary data.</text>
</comment>
<dbReference type="PANTHER" id="PTHR24276:SF96">
    <property type="entry name" value="PEPTIDASE S1 DOMAIN-CONTAINING PROTEIN"/>
    <property type="match status" value="1"/>
</dbReference>
<dbReference type="InterPro" id="IPR009003">
    <property type="entry name" value="Peptidase_S1_PA"/>
</dbReference>
<sequence length="506" mass="53542">MAGLRRLGSVLVAAVLAVTVAVPASADPAIVGGHPAAPGQFPYQLSLWGDGAFQCGASLVDSDVVLTAAHCVARYNGDASRVVIRHGSNQLDGGTPVAVRKIVAHSQFKPDAYFNDIALLKLVSSVPFDAHTRPVTLAPANRAVRDGETLTLSGWGKTSYPGDNPNALQTIDLHAIDLQSCATRLASKGPISTGSLCTTSPEGQGACKGDSGGPLVAADGTQVGVDSWGVHCALGYPDVFTSVSAFSGWIRAKRLELATQCVPTAPMFAVSDDVLLYGHPAAADGGPLAPERSVIGNGGWSGFTRVVAGPDGLVYGIRANGEVYRYQWNGTGWTADSRRLVASGWTGFDTDATRDRVTVDATGDFYLVTPDGKLNRRVFDAAAGTWSSETIDTGWNAYNLITGAGKGVLYARTPDGLLYRFAYDTAAKRWTQSRKLVGNGGWNTFRRISSAGADVLYAVTRDGDLRWYRYLPYSDAWDNGPVTIGNGGWQQFTDVEVQRNACTLPS</sequence>
<dbReference type="SUPFAM" id="SSF50934">
    <property type="entry name" value="Tachylectin-2"/>
    <property type="match status" value="2"/>
</dbReference>
<dbReference type="PROSITE" id="PS00135">
    <property type="entry name" value="TRYPSIN_SER"/>
    <property type="match status" value="1"/>
</dbReference>
<evidence type="ECO:0000256" key="3">
    <source>
        <dbReference type="RuleBase" id="RU363034"/>
    </source>
</evidence>
<reference evidence="7" key="1">
    <citation type="journal article" date="2019" name="Int. J. Syst. Evol. Microbiol.">
        <title>The Global Catalogue of Microorganisms (GCM) 10K type strain sequencing project: providing services to taxonomists for standard genome sequencing and annotation.</title>
        <authorList>
            <consortium name="The Broad Institute Genomics Platform"/>
            <consortium name="The Broad Institute Genome Sequencing Center for Infectious Disease"/>
            <person name="Wu L."/>
            <person name="Ma J."/>
        </authorList>
    </citation>
    <scope>NUCLEOTIDE SEQUENCE [LARGE SCALE GENOMIC DNA]</scope>
    <source>
        <strain evidence="7">CGMCC 4.7643</strain>
    </source>
</reference>
<dbReference type="PRINTS" id="PR00722">
    <property type="entry name" value="CHYMOTRYPSIN"/>
</dbReference>
<dbReference type="Pfam" id="PF14517">
    <property type="entry name" value="Tachylectin"/>
    <property type="match status" value="1"/>
</dbReference>
<dbReference type="PROSITE" id="PS50240">
    <property type="entry name" value="TRYPSIN_DOM"/>
    <property type="match status" value="1"/>
</dbReference>
<dbReference type="Gene3D" id="2.115.10.10">
    <property type="entry name" value="Tachylectin 2"/>
    <property type="match status" value="1"/>
</dbReference>
<evidence type="ECO:0000256" key="4">
    <source>
        <dbReference type="SAM" id="SignalP"/>
    </source>
</evidence>
<dbReference type="InterPro" id="IPR036813">
    <property type="entry name" value="Tachylectin2_sf"/>
</dbReference>
<dbReference type="PANTHER" id="PTHR24276">
    <property type="entry name" value="POLYSERASE-RELATED"/>
    <property type="match status" value="1"/>
</dbReference>
<proteinExistence type="inferred from homology"/>
<keyword evidence="4" id="KW-0732">Signal</keyword>
<evidence type="ECO:0000313" key="6">
    <source>
        <dbReference type="EMBL" id="MFD2458824.1"/>
    </source>
</evidence>
<dbReference type="EC" id="3.4.21.-" evidence="6"/>
<evidence type="ECO:0000313" key="7">
    <source>
        <dbReference type="Proteomes" id="UP001597419"/>
    </source>
</evidence>
<comment type="similarity">
    <text evidence="1">Belongs to the peptidase S1 family.</text>
</comment>
<keyword evidence="3 6" id="KW-0378">Hydrolase</keyword>
<feature type="signal peptide" evidence="4">
    <location>
        <begin position="1"/>
        <end position="26"/>
    </location>
</feature>
<name>A0ABW5GH38_9PSEU</name>
<dbReference type="SMART" id="SM00020">
    <property type="entry name" value="Tryp_SPc"/>
    <property type="match status" value="1"/>
</dbReference>
<dbReference type="InterPro" id="IPR043504">
    <property type="entry name" value="Peptidase_S1_PA_chymotrypsin"/>
</dbReference>
<keyword evidence="3" id="KW-0720">Serine protease</keyword>
<accession>A0ABW5GH38</accession>
<organism evidence="6 7">
    <name type="scientific">Amycolatopsis samaneae</name>
    <dbReference type="NCBI Taxonomy" id="664691"/>
    <lineage>
        <taxon>Bacteria</taxon>
        <taxon>Bacillati</taxon>
        <taxon>Actinomycetota</taxon>
        <taxon>Actinomycetes</taxon>
        <taxon>Pseudonocardiales</taxon>
        <taxon>Pseudonocardiaceae</taxon>
        <taxon>Amycolatopsis</taxon>
    </lineage>
</organism>
<dbReference type="SUPFAM" id="SSF50494">
    <property type="entry name" value="Trypsin-like serine proteases"/>
    <property type="match status" value="1"/>
</dbReference>
<dbReference type="Proteomes" id="UP001597419">
    <property type="component" value="Unassembled WGS sequence"/>
</dbReference>
<dbReference type="PROSITE" id="PS00134">
    <property type="entry name" value="TRYPSIN_HIS"/>
    <property type="match status" value="1"/>
</dbReference>
<evidence type="ECO:0000256" key="2">
    <source>
        <dbReference type="ARBA" id="ARBA00023157"/>
    </source>
</evidence>
<feature type="domain" description="Peptidase S1" evidence="5">
    <location>
        <begin position="30"/>
        <end position="255"/>
    </location>
</feature>
<dbReference type="InterPro" id="IPR001254">
    <property type="entry name" value="Trypsin_dom"/>
</dbReference>
<protein>
    <submittedName>
        <fullName evidence="6">Trypsin-like serine protease</fullName>
        <ecNumber evidence="6">3.4.21.-</ecNumber>
    </submittedName>
</protein>
<dbReference type="InterPro" id="IPR001314">
    <property type="entry name" value="Peptidase_S1A"/>
</dbReference>
<keyword evidence="7" id="KW-1185">Reference proteome</keyword>
<dbReference type="InterPro" id="IPR033116">
    <property type="entry name" value="TRYPSIN_SER"/>
</dbReference>
<dbReference type="RefSeq" id="WP_345387273.1">
    <property type="nucleotide sequence ID" value="NZ_BAABHG010000002.1"/>
</dbReference>
<dbReference type="Gene3D" id="2.40.10.10">
    <property type="entry name" value="Trypsin-like serine proteases"/>
    <property type="match status" value="2"/>
</dbReference>
<feature type="chain" id="PRO_5045340201" evidence="4">
    <location>
        <begin position="27"/>
        <end position="506"/>
    </location>
</feature>
<dbReference type="Pfam" id="PF00089">
    <property type="entry name" value="Trypsin"/>
    <property type="match status" value="1"/>
</dbReference>
<dbReference type="InterPro" id="IPR018114">
    <property type="entry name" value="TRYPSIN_HIS"/>
</dbReference>
<dbReference type="InterPro" id="IPR050430">
    <property type="entry name" value="Peptidase_S1"/>
</dbReference>
<keyword evidence="2" id="KW-1015">Disulfide bond</keyword>
<dbReference type="CDD" id="cd00190">
    <property type="entry name" value="Tryp_SPc"/>
    <property type="match status" value="1"/>
</dbReference>
<evidence type="ECO:0000256" key="1">
    <source>
        <dbReference type="ARBA" id="ARBA00007664"/>
    </source>
</evidence>
<gene>
    <name evidence="6" type="ORF">ACFSYJ_09435</name>
</gene>
<dbReference type="EMBL" id="JBHUKU010000004">
    <property type="protein sequence ID" value="MFD2458824.1"/>
    <property type="molecule type" value="Genomic_DNA"/>
</dbReference>
<keyword evidence="3" id="KW-0645">Protease</keyword>
<dbReference type="GO" id="GO:0016787">
    <property type="term" value="F:hydrolase activity"/>
    <property type="evidence" value="ECO:0007669"/>
    <property type="project" value="UniProtKB-KW"/>
</dbReference>